<dbReference type="RefSeq" id="WP_036731932.1">
    <property type="nucleotide sequence ID" value="NZ_JAGGLV010000004.1"/>
</dbReference>
<feature type="compositionally biased region" description="Basic and acidic residues" evidence="2">
    <location>
        <begin position="134"/>
        <end position="165"/>
    </location>
</feature>
<feature type="compositionally biased region" description="Low complexity" evidence="2">
    <location>
        <begin position="91"/>
        <end position="133"/>
    </location>
</feature>
<evidence type="ECO:0000256" key="2">
    <source>
        <dbReference type="SAM" id="MobiDB-lite"/>
    </source>
</evidence>
<keyword evidence="5" id="KW-1185">Reference proteome</keyword>
<feature type="compositionally biased region" description="Basic and acidic residues" evidence="2">
    <location>
        <begin position="81"/>
        <end position="90"/>
    </location>
</feature>
<evidence type="ECO:0000313" key="4">
    <source>
        <dbReference type="EMBL" id="MBP2111404.1"/>
    </source>
</evidence>
<evidence type="ECO:0000256" key="3">
    <source>
        <dbReference type="SAM" id="Phobius"/>
    </source>
</evidence>
<keyword evidence="3" id="KW-0812">Transmembrane</keyword>
<dbReference type="EMBL" id="JAGGLV010000004">
    <property type="protein sequence ID" value="MBP2111404.1"/>
    <property type="molecule type" value="Genomic_DNA"/>
</dbReference>
<keyword evidence="3" id="KW-1133">Transmembrane helix</keyword>
<keyword evidence="1" id="KW-0175">Coiled coil</keyword>
<dbReference type="Pfam" id="PF12685">
    <property type="entry name" value="SpoIIIAH"/>
    <property type="match status" value="1"/>
</dbReference>
<gene>
    <name evidence="4" type="ORF">J2Z70_001545</name>
</gene>
<protein>
    <submittedName>
        <fullName evidence="4">Stage III sporulation protein AH</fullName>
    </submittedName>
</protein>
<feature type="coiled-coil region" evidence="1">
    <location>
        <begin position="221"/>
        <end position="258"/>
    </location>
</feature>
<dbReference type="Proteomes" id="UP000773462">
    <property type="component" value="Unassembled WGS sequence"/>
</dbReference>
<feature type="transmembrane region" description="Helical" evidence="3">
    <location>
        <begin position="7"/>
        <end position="26"/>
    </location>
</feature>
<evidence type="ECO:0000256" key="1">
    <source>
        <dbReference type="SAM" id="Coils"/>
    </source>
</evidence>
<proteinExistence type="predicted"/>
<accession>A0ABS4NMW3</accession>
<name>A0ABS4NMW3_9BACL</name>
<dbReference type="InterPro" id="IPR024232">
    <property type="entry name" value="SpoIIIAH"/>
</dbReference>
<sequence length="309" mass="32974">MKGKRQTIWLVSMLSLMVVLSAYYLFTEDTGAPIPKETAGSIQVDTIKDGTGGGTATTLDSGLVIKEVSTDKGIAVGTVDDSSKTTKDEAASTVATDDSTTPAVIDDSSVVADSSNTAKDTTAATDKAATTTADKGKDTAGSKDTKENKDTKDAKDTKDSKDSKDTSAAVDKTPAKDDEAILDEVASQSVSASSLFTNYLYEREQKNLKDHNDLLALINDMDKTPAENAAAQEQLSKLEEKESKITGIEEKLQQKYGEAIVKEEAGDAYTIVVLSDKLDVKQAVGIVDFVMKELSVTQDKIKVQYVSEQ</sequence>
<dbReference type="Gene3D" id="1.10.287.4300">
    <property type="entry name" value="Stage III sporulation protein AH-like"/>
    <property type="match status" value="1"/>
</dbReference>
<organism evidence="4 5">
    <name type="scientific">Paenibacillus silagei</name>
    <dbReference type="NCBI Taxonomy" id="1670801"/>
    <lineage>
        <taxon>Bacteria</taxon>
        <taxon>Bacillati</taxon>
        <taxon>Bacillota</taxon>
        <taxon>Bacilli</taxon>
        <taxon>Bacillales</taxon>
        <taxon>Paenibacillaceae</taxon>
        <taxon>Paenibacillus</taxon>
    </lineage>
</organism>
<dbReference type="InterPro" id="IPR038503">
    <property type="entry name" value="SpoIIIAH_sf"/>
</dbReference>
<feature type="region of interest" description="Disordered" evidence="2">
    <location>
        <begin position="77"/>
        <end position="175"/>
    </location>
</feature>
<comment type="caution">
    <text evidence="4">The sequence shown here is derived from an EMBL/GenBank/DDBJ whole genome shotgun (WGS) entry which is preliminary data.</text>
</comment>
<reference evidence="4 5" key="1">
    <citation type="submission" date="2021-03" db="EMBL/GenBank/DDBJ databases">
        <title>Genomic Encyclopedia of Type Strains, Phase IV (KMG-IV): sequencing the most valuable type-strain genomes for metagenomic binning, comparative biology and taxonomic classification.</title>
        <authorList>
            <person name="Goeker M."/>
        </authorList>
    </citation>
    <scope>NUCLEOTIDE SEQUENCE [LARGE SCALE GENOMIC DNA]</scope>
    <source>
        <strain evidence="4 5">DSM 101953</strain>
    </source>
</reference>
<keyword evidence="3" id="KW-0472">Membrane</keyword>
<evidence type="ECO:0000313" key="5">
    <source>
        <dbReference type="Proteomes" id="UP000773462"/>
    </source>
</evidence>